<dbReference type="PANTHER" id="PTHR37841">
    <property type="entry name" value="GLR2918 PROTEIN"/>
    <property type="match status" value="1"/>
</dbReference>
<protein>
    <recommendedName>
        <fullName evidence="4">WG containing repeat-containing protein</fullName>
    </recommendedName>
</protein>
<dbReference type="InterPro" id="IPR032774">
    <property type="entry name" value="WG_beta_rep"/>
</dbReference>
<sequence length="635" mass="73584">MKKLMLFLVAALFFNLAWAQEQQLIPFRNGNIWGATDKEKNEVIPFNYQEVSFFSDKYYKVKIEGKEGIMNGKGKYLLQPIYDLILPVNDTLFQVMKGGKTGLCTFGDKEILPIQYTKLRQFTDTPYFSAELNKKFGVVDIHGKELIKIDFDGVSHFQEDYFLIRRENQYMLVNKEFQSVSGEFYDDIAPLDDTYILTKRGKLWGCMRVTGEKLIPAQYERIKLLPEAGYFQVIRDQKYGLFDMTGKEVLAPAFEEEMHFFKGEYCWIEREGKWQMLNLKKDAFEPLPYTTVIDSLYGYVRVMKGDKMVLINRNMEEVAPARYYQVKPYNDQVHMVELEKKWGFITLDGEEVVAPQYDEIFDAREKGKKSYAMAMEFDRQWDMPTSRKQEEEEKIIDNEGVGKVANGNQWALVDSTGQALTEARYSNIGIVSRKHPLWMEVNGKYGALSQEGKQLVAPIYDGIEYKGLDQLFKIEKDGKVGLLDQNGKSVLLPQYSLFHWTTTRGRYLVGNEGKWGLINRKGETLIAMEYQRLFDMEGYLLGIKDGQATLFDSNGNVVISPKYTHIESMRDENREVVEGLFKVRQGYREGVVNTKGVEVVPAVYERVAYRNGLLEVFQNKNRGYYNTKGVKYFAE</sequence>
<keyword evidence="1" id="KW-0732">Signal</keyword>
<name>A0ABP9DIJ5_9BACT</name>
<organism evidence="2 3">
    <name type="scientific">Algivirga pacifica</name>
    <dbReference type="NCBI Taxonomy" id="1162670"/>
    <lineage>
        <taxon>Bacteria</taxon>
        <taxon>Pseudomonadati</taxon>
        <taxon>Bacteroidota</taxon>
        <taxon>Cytophagia</taxon>
        <taxon>Cytophagales</taxon>
        <taxon>Flammeovirgaceae</taxon>
        <taxon>Algivirga</taxon>
    </lineage>
</organism>
<keyword evidence="3" id="KW-1185">Reference proteome</keyword>
<reference evidence="3" key="1">
    <citation type="journal article" date="2019" name="Int. J. Syst. Evol. Microbiol.">
        <title>The Global Catalogue of Microorganisms (GCM) 10K type strain sequencing project: providing services to taxonomists for standard genome sequencing and annotation.</title>
        <authorList>
            <consortium name="The Broad Institute Genomics Platform"/>
            <consortium name="The Broad Institute Genome Sequencing Center for Infectious Disease"/>
            <person name="Wu L."/>
            <person name="Ma J."/>
        </authorList>
    </citation>
    <scope>NUCLEOTIDE SEQUENCE [LARGE SCALE GENOMIC DNA]</scope>
    <source>
        <strain evidence="3">JCM 18326</strain>
    </source>
</reference>
<dbReference type="PANTHER" id="PTHR37841:SF1">
    <property type="entry name" value="DUF3298 DOMAIN-CONTAINING PROTEIN"/>
    <property type="match status" value="1"/>
</dbReference>
<feature type="signal peptide" evidence="1">
    <location>
        <begin position="1"/>
        <end position="19"/>
    </location>
</feature>
<gene>
    <name evidence="2" type="ORF">GCM10023331_24710</name>
</gene>
<comment type="caution">
    <text evidence="2">The sequence shown here is derived from an EMBL/GenBank/DDBJ whole genome shotgun (WGS) entry which is preliminary data.</text>
</comment>
<dbReference type="Pfam" id="PF14903">
    <property type="entry name" value="WG_beta_rep"/>
    <property type="match status" value="8"/>
</dbReference>
<proteinExistence type="predicted"/>
<evidence type="ECO:0000256" key="1">
    <source>
        <dbReference type="SAM" id="SignalP"/>
    </source>
</evidence>
<evidence type="ECO:0008006" key="4">
    <source>
        <dbReference type="Google" id="ProtNLM"/>
    </source>
</evidence>
<evidence type="ECO:0000313" key="2">
    <source>
        <dbReference type="EMBL" id="GAA4838534.1"/>
    </source>
</evidence>
<evidence type="ECO:0000313" key="3">
    <source>
        <dbReference type="Proteomes" id="UP001500298"/>
    </source>
</evidence>
<accession>A0ABP9DIJ5</accession>
<feature type="chain" id="PRO_5046298588" description="WG containing repeat-containing protein" evidence="1">
    <location>
        <begin position="20"/>
        <end position="635"/>
    </location>
</feature>
<dbReference type="Proteomes" id="UP001500298">
    <property type="component" value="Unassembled WGS sequence"/>
</dbReference>
<dbReference type="EMBL" id="BAABJX010000036">
    <property type="protein sequence ID" value="GAA4838534.1"/>
    <property type="molecule type" value="Genomic_DNA"/>
</dbReference>
<dbReference type="RefSeq" id="WP_345372252.1">
    <property type="nucleotide sequence ID" value="NZ_BAABJX010000036.1"/>
</dbReference>
<dbReference type="SUPFAM" id="SSF69360">
    <property type="entry name" value="Cell wall binding repeat"/>
    <property type="match status" value="1"/>
</dbReference>